<evidence type="ECO:0000256" key="8">
    <source>
        <dbReference type="ARBA" id="ARBA00023136"/>
    </source>
</evidence>
<evidence type="ECO:0000256" key="2">
    <source>
        <dbReference type="ARBA" id="ARBA00007706"/>
    </source>
</evidence>
<comment type="similarity">
    <text evidence="2 13">Belongs to the glycosyltransferase 43 family.</text>
</comment>
<evidence type="ECO:0000256" key="9">
    <source>
        <dbReference type="ARBA" id="ARBA00023180"/>
    </source>
</evidence>
<dbReference type="GO" id="GO:0046872">
    <property type="term" value="F:metal ion binding"/>
    <property type="evidence" value="ECO:0007669"/>
    <property type="project" value="UniProtKB-KW"/>
</dbReference>
<keyword evidence="7 13" id="KW-1133">Transmembrane helix</keyword>
<keyword evidence="14" id="KW-0175">Coiled coil</keyword>
<keyword evidence="13" id="KW-0333">Golgi apparatus</keyword>
<dbReference type="GO" id="GO:0005975">
    <property type="term" value="P:carbohydrate metabolic process"/>
    <property type="evidence" value="ECO:0007669"/>
    <property type="project" value="TreeGrafter"/>
</dbReference>
<comment type="caution">
    <text evidence="13">Lacks conserved residue(s) required for the propagation of feature annotation.</text>
</comment>
<dbReference type="InterPro" id="IPR005027">
    <property type="entry name" value="Glyco_trans_43"/>
</dbReference>
<dbReference type="Proteomes" id="UP000095283">
    <property type="component" value="Unplaced"/>
</dbReference>
<dbReference type="UniPathway" id="UPA00378"/>
<evidence type="ECO:0000256" key="14">
    <source>
        <dbReference type="SAM" id="Coils"/>
    </source>
</evidence>
<dbReference type="SUPFAM" id="SSF53448">
    <property type="entry name" value="Nucleotide-diphospho-sugar transferases"/>
    <property type="match status" value="1"/>
</dbReference>
<dbReference type="InterPro" id="IPR029044">
    <property type="entry name" value="Nucleotide-diphossugar_trans"/>
</dbReference>
<dbReference type="PANTHER" id="PTHR10896">
    <property type="entry name" value="GALACTOSYLGALACTOSYLXYLOSYLPROTEIN 3-BETA-GLUCURONOSYLTRANSFERASE BETA-1,3-GLUCURONYLTRANSFERASE"/>
    <property type="match status" value="1"/>
</dbReference>
<feature type="site" description="Interaction with galactose moiety of substrate glycoprotein" evidence="12">
    <location>
        <position position="204"/>
    </location>
</feature>
<evidence type="ECO:0000256" key="6">
    <source>
        <dbReference type="ARBA" id="ARBA00022968"/>
    </source>
</evidence>
<organism evidence="15 16">
    <name type="scientific">Heterorhabditis bacteriophora</name>
    <name type="common">Entomopathogenic nematode worm</name>
    <dbReference type="NCBI Taxonomy" id="37862"/>
    <lineage>
        <taxon>Eukaryota</taxon>
        <taxon>Metazoa</taxon>
        <taxon>Ecdysozoa</taxon>
        <taxon>Nematoda</taxon>
        <taxon>Chromadorea</taxon>
        <taxon>Rhabditida</taxon>
        <taxon>Rhabditina</taxon>
        <taxon>Rhabditomorpha</taxon>
        <taxon>Strongyloidea</taxon>
        <taxon>Heterorhabditidae</taxon>
        <taxon>Heterorhabditis</taxon>
    </lineage>
</organism>
<keyword evidence="4 13" id="KW-0808">Transferase</keyword>
<keyword evidence="8 13" id="KW-0472">Membrane</keyword>
<dbReference type="EC" id="2.4.1.135" evidence="3 13"/>
<keyword evidence="11 13" id="KW-0464">Manganese</keyword>
<evidence type="ECO:0000313" key="15">
    <source>
        <dbReference type="Proteomes" id="UP000095283"/>
    </source>
</evidence>
<evidence type="ECO:0000256" key="10">
    <source>
        <dbReference type="ARBA" id="ARBA00047979"/>
    </source>
</evidence>
<evidence type="ECO:0000256" key="3">
    <source>
        <dbReference type="ARBA" id="ARBA00012641"/>
    </source>
</evidence>
<keyword evidence="11 13" id="KW-0479">Metal-binding</keyword>
<comment type="subcellular location">
    <subcellularLocation>
        <location evidence="13">Golgi apparatus membrane</location>
        <topology evidence="13">Single-pass type II membrane protein</topology>
    </subcellularLocation>
    <subcellularLocation>
        <location evidence="1">Membrane</location>
        <topology evidence="1">Single-pass type II membrane protein</topology>
    </subcellularLocation>
</comment>
<evidence type="ECO:0000256" key="1">
    <source>
        <dbReference type="ARBA" id="ARBA00004606"/>
    </source>
</evidence>
<dbReference type="PANTHER" id="PTHR10896:SF65">
    <property type="entry name" value="GALACTOSYLGALACTOSYLXYLOSYLPROTEIN 3-BETA-GLUCURONOSYLTRANSFERASE 3"/>
    <property type="match status" value="1"/>
</dbReference>
<name>A0A1I7WRZ1_HETBA</name>
<feature type="binding site" evidence="11">
    <location>
        <position position="173"/>
    </location>
    <ligand>
        <name>Mn(2+)</name>
        <dbReference type="ChEBI" id="CHEBI:29035"/>
    </ligand>
</feature>
<evidence type="ECO:0000256" key="13">
    <source>
        <dbReference type="RuleBase" id="RU363127"/>
    </source>
</evidence>
<feature type="transmembrane region" description="Helical" evidence="13">
    <location>
        <begin position="214"/>
        <end position="234"/>
    </location>
</feature>
<accession>A0A1I7WRZ1</accession>
<keyword evidence="9" id="KW-0325">Glycoprotein</keyword>
<proteinExistence type="inferred from homology"/>
<dbReference type="GO" id="GO:0050650">
    <property type="term" value="P:chondroitin sulfate proteoglycan biosynthetic process"/>
    <property type="evidence" value="ECO:0007669"/>
    <property type="project" value="TreeGrafter"/>
</dbReference>
<evidence type="ECO:0000313" key="16">
    <source>
        <dbReference type="WBParaSite" id="Hba_07851"/>
    </source>
</evidence>
<protein>
    <recommendedName>
        <fullName evidence="3 13">Galactosylgalactosylxylosylprotein 3-beta-glucuronosyltransferase</fullName>
        <ecNumber evidence="3 13">2.4.1.135</ecNumber>
    </recommendedName>
</protein>
<evidence type="ECO:0000256" key="12">
    <source>
        <dbReference type="PIRSR" id="PIRSR605027-4"/>
    </source>
</evidence>
<keyword evidence="5 13" id="KW-0812">Transmembrane</keyword>
<feature type="transmembrane region" description="Helical" evidence="13">
    <location>
        <begin position="189"/>
        <end position="208"/>
    </location>
</feature>
<dbReference type="Gene3D" id="3.90.550.10">
    <property type="entry name" value="Spore Coat Polysaccharide Biosynthesis Protein SpsA, Chain A"/>
    <property type="match status" value="1"/>
</dbReference>
<comment type="cofactor">
    <cofactor evidence="11 13">
        <name>Mn(2+)</name>
        <dbReference type="ChEBI" id="CHEBI:29035"/>
    </cofactor>
</comment>
<keyword evidence="15" id="KW-1185">Reference proteome</keyword>
<sequence>MGNVQIFITNSIKTLFSRTVQTLERKRDNLRMDISAKEREIVRLEMKSQTLEVSIRDRISLIGPSRKGEPMIYFITPTYFRPSQKADLTRLSYTLSHIPNLHWIIVEDADNTSENIASILKRSRLPYTHINIKTRSDMKLKYSDPNWYLPRGVEQRNAALLWLRGSVYFGDDDNTYDLRLFDDIRSINVAGLWPVGIVGGLLVESPLLNSNILNMIYCYLLIVGIFIFILKIYFLKL</sequence>
<dbReference type="AlphaFoldDB" id="A0A1I7WRZ1"/>
<comment type="pathway">
    <text evidence="13">Protein modification; protein glycosylation.</text>
</comment>
<comment type="catalytic activity">
    <reaction evidence="10 13">
        <text>3-O-(beta-D-galactosyl-(1-&gt;3)-beta-D-galactosyl-(1-&gt;4)-beta-D-xylosyl)-L-seryl-[protein] + UDP-alpha-D-glucuronate = 3-O-(beta-D-GlcA-(1-&gt;3)-beta-D-Gal-(1-&gt;3)-beta-D-Gal-(1-&gt;4)-beta-D-Xyl)-L-seryl-[protein] + UDP + H(+)</text>
        <dbReference type="Rhea" id="RHEA:24168"/>
        <dbReference type="Rhea" id="RHEA-COMP:12571"/>
        <dbReference type="Rhea" id="RHEA-COMP:12573"/>
        <dbReference type="ChEBI" id="CHEBI:15378"/>
        <dbReference type="ChEBI" id="CHEBI:58052"/>
        <dbReference type="ChEBI" id="CHEBI:58223"/>
        <dbReference type="ChEBI" id="CHEBI:132090"/>
        <dbReference type="ChEBI" id="CHEBI:132093"/>
        <dbReference type="EC" id="2.4.1.135"/>
    </reaction>
</comment>
<keyword evidence="6 13" id="KW-0735">Signal-anchor</keyword>
<evidence type="ECO:0000256" key="4">
    <source>
        <dbReference type="ARBA" id="ARBA00022679"/>
    </source>
</evidence>
<dbReference type="Pfam" id="PF03360">
    <property type="entry name" value="Glyco_transf_43"/>
    <property type="match status" value="1"/>
</dbReference>
<evidence type="ECO:0000256" key="11">
    <source>
        <dbReference type="PIRSR" id="PIRSR605027-3"/>
    </source>
</evidence>
<feature type="coiled-coil region" evidence="14">
    <location>
        <begin position="20"/>
        <end position="47"/>
    </location>
</feature>
<evidence type="ECO:0000256" key="7">
    <source>
        <dbReference type="ARBA" id="ARBA00022989"/>
    </source>
</evidence>
<dbReference type="GO" id="GO:0000139">
    <property type="term" value="C:Golgi membrane"/>
    <property type="evidence" value="ECO:0007669"/>
    <property type="project" value="UniProtKB-SubCell"/>
</dbReference>
<dbReference type="GO" id="GO:0015018">
    <property type="term" value="F:galactosylgalactosylxylosylprotein 3-beta-glucuronosyltransferase activity"/>
    <property type="evidence" value="ECO:0007669"/>
    <property type="project" value="UniProtKB-UniRule"/>
</dbReference>
<reference evidence="16" key="1">
    <citation type="submission" date="2016-11" db="UniProtKB">
        <authorList>
            <consortium name="WormBaseParasite"/>
        </authorList>
    </citation>
    <scope>IDENTIFICATION</scope>
</reference>
<evidence type="ECO:0000256" key="5">
    <source>
        <dbReference type="ARBA" id="ARBA00022692"/>
    </source>
</evidence>
<dbReference type="WBParaSite" id="Hba_07851">
    <property type="protein sequence ID" value="Hba_07851"/>
    <property type="gene ID" value="Hba_07851"/>
</dbReference>